<dbReference type="InterPro" id="IPR015943">
    <property type="entry name" value="WD40/YVTN_repeat-like_dom_sf"/>
</dbReference>
<dbReference type="SMART" id="SM00320">
    <property type="entry name" value="WD40"/>
    <property type="match status" value="3"/>
</dbReference>
<dbReference type="Proteomes" id="UP001642484">
    <property type="component" value="Unassembled WGS sequence"/>
</dbReference>
<dbReference type="InterPro" id="IPR001680">
    <property type="entry name" value="WD40_rpt"/>
</dbReference>
<feature type="region of interest" description="Disordered" evidence="1">
    <location>
        <begin position="101"/>
        <end position="157"/>
    </location>
</feature>
<keyword evidence="3" id="KW-1185">Reference proteome</keyword>
<evidence type="ECO:0000313" key="2">
    <source>
        <dbReference type="EMBL" id="CAK9096073.1"/>
    </source>
</evidence>
<name>A0ABP0R721_9DINO</name>
<protein>
    <submittedName>
        <fullName evidence="2">Uncharacterized protein</fullName>
    </submittedName>
</protein>
<proteinExistence type="predicted"/>
<dbReference type="InterPro" id="IPR036322">
    <property type="entry name" value="WD40_repeat_dom_sf"/>
</dbReference>
<feature type="compositionally biased region" description="Basic and acidic residues" evidence="1">
    <location>
        <begin position="117"/>
        <end position="143"/>
    </location>
</feature>
<feature type="region of interest" description="Disordered" evidence="1">
    <location>
        <begin position="436"/>
        <end position="460"/>
    </location>
</feature>
<feature type="region of interest" description="Disordered" evidence="1">
    <location>
        <begin position="204"/>
        <end position="228"/>
    </location>
</feature>
<sequence length="695" mass="75850">VSCLAISTYDSSYFLAALVARDQTGQEVLPKAEPSDVQKDLMLWQSNGLKLWKGHHTFSKNGSLFSLEQIVATVNGFLALARCTGGVALLEIHLEDLPDSSLDSVDKSQVEALSEMPEGKPQCERSTAVDHENIHASADHRDSQSNPQESKTKPKAHTELTFRITLLAETLSSLKAFAHSKAVKEIAILESKRDHSPQKVFVWQLEPKDPAQKPPKDAGESPSDQRKDGVTEALLKSTTYQFGKDQPELTTLCCYEGGHAFLVGNDHGEVFVLWHGQSSLELIVRASLQAQTSGILALSWAEGVLASSGTSGRIHLADLPENQSTSQSIKSSHAREMVASAANLGDSMLLLGMNGLKCISWDDHAQVLPRLARSDKGAAPPDSSTVATCFCGSGDSPAFFEMVVFSDSRLSHHYSEGPVGEDQLEVHLKAVQMRLEENNKSHKSTKSQCQEERSSSEEALSITSSVEPTSFYSQMTQLSFSGPSNSKKVPFGGFLAAATVDGTVYVWPQNLTAAEKEKAAESGASKMEKKNQPHQLRCDDTKIFSSSVEAICWHWTDQHLLLFTSCMSAVYQWTFTVEEGKLSTRPDKSEVGVHCSEVTSICSYGGFSQEGLVASSAMEIQVWMLQGNTRKQLPPCLRKDLDLTTFSCITFAGPNLLIAGGSDGSLSIFQPRKGVEMYRLDLCHHDVFLGVGRWV</sequence>
<dbReference type="Gene3D" id="2.130.10.10">
    <property type="entry name" value="YVTN repeat-like/Quinoprotein amine dehydrogenase"/>
    <property type="match status" value="2"/>
</dbReference>
<reference evidence="2 3" key="1">
    <citation type="submission" date="2024-02" db="EMBL/GenBank/DDBJ databases">
        <authorList>
            <person name="Chen Y."/>
            <person name="Shah S."/>
            <person name="Dougan E. K."/>
            <person name="Thang M."/>
            <person name="Chan C."/>
        </authorList>
    </citation>
    <scope>NUCLEOTIDE SEQUENCE [LARGE SCALE GENOMIC DNA]</scope>
</reference>
<feature type="non-terminal residue" evidence="2">
    <location>
        <position position="1"/>
    </location>
</feature>
<feature type="compositionally biased region" description="Basic and acidic residues" evidence="1">
    <location>
        <begin position="206"/>
        <end position="228"/>
    </location>
</feature>
<dbReference type="EMBL" id="CAXAMN010025576">
    <property type="protein sequence ID" value="CAK9096073.1"/>
    <property type="molecule type" value="Genomic_DNA"/>
</dbReference>
<evidence type="ECO:0000313" key="3">
    <source>
        <dbReference type="Proteomes" id="UP001642484"/>
    </source>
</evidence>
<evidence type="ECO:0000256" key="1">
    <source>
        <dbReference type="SAM" id="MobiDB-lite"/>
    </source>
</evidence>
<accession>A0ABP0R721</accession>
<dbReference type="SUPFAM" id="SSF50978">
    <property type="entry name" value="WD40 repeat-like"/>
    <property type="match status" value="1"/>
</dbReference>
<gene>
    <name evidence="2" type="ORF">CCMP2556_LOCUS45706</name>
</gene>
<comment type="caution">
    <text evidence="2">The sequence shown here is derived from an EMBL/GenBank/DDBJ whole genome shotgun (WGS) entry which is preliminary data.</text>
</comment>
<organism evidence="2 3">
    <name type="scientific">Durusdinium trenchii</name>
    <dbReference type="NCBI Taxonomy" id="1381693"/>
    <lineage>
        <taxon>Eukaryota</taxon>
        <taxon>Sar</taxon>
        <taxon>Alveolata</taxon>
        <taxon>Dinophyceae</taxon>
        <taxon>Suessiales</taxon>
        <taxon>Symbiodiniaceae</taxon>
        <taxon>Durusdinium</taxon>
    </lineage>
</organism>